<dbReference type="Pfam" id="PF00856">
    <property type="entry name" value="SET"/>
    <property type="match status" value="1"/>
</dbReference>
<dbReference type="InterPro" id="IPR001214">
    <property type="entry name" value="SET_dom"/>
</dbReference>
<dbReference type="GO" id="GO:0032259">
    <property type="term" value="P:methylation"/>
    <property type="evidence" value="ECO:0007669"/>
    <property type="project" value="UniProtKB-KW"/>
</dbReference>
<evidence type="ECO:0000256" key="1">
    <source>
        <dbReference type="ARBA" id="ARBA00022603"/>
    </source>
</evidence>
<keyword evidence="1" id="KW-0489">Methyltransferase</keyword>
<evidence type="ECO:0000256" key="6">
    <source>
        <dbReference type="ARBA" id="ARBA00048619"/>
    </source>
</evidence>
<dbReference type="Gene3D" id="6.10.140.2220">
    <property type="match status" value="1"/>
</dbReference>
<dbReference type="OrthoDB" id="438641at2759"/>
<organism evidence="8 9">
    <name type="scientific">Macrolepiota fuliginosa MF-IS2</name>
    <dbReference type="NCBI Taxonomy" id="1400762"/>
    <lineage>
        <taxon>Eukaryota</taxon>
        <taxon>Fungi</taxon>
        <taxon>Dikarya</taxon>
        <taxon>Basidiomycota</taxon>
        <taxon>Agaricomycotina</taxon>
        <taxon>Agaricomycetes</taxon>
        <taxon>Agaricomycetidae</taxon>
        <taxon>Agaricales</taxon>
        <taxon>Agaricineae</taxon>
        <taxon>Agaricaceae</taxon>
        <taxon>Macrolepiota</taxon>
    </lineage>
</organism>
<keyword evidence="9" id="KW-1185">Reference proteome</keyword>
<name>A0A9P5XHD6_9AGAR</name>
<gene>
    <name evidence="8" type="ORF">P691DRAFT_757899</name>
</gene>
<evidence type="ECO:0000256" key="2">
    <source>
        <dbReference type="ARBA" id="ARBA00022679"/>
    </source>
</evidence>
<dbReference type="GO" id="GO:0045814">
    <property type="term" value="P:negative regulation of gene expression, epigenetic"/>
    <property type="evidence" value="ECO:0007669"/>
    <property type="project" value="TreeGrafter"/>
</dbReference>
<dbReference type="Proteomes" id="UP000807342">
    <property type="component" value="Unassembled WGS sequence"/>
</dbReference>
<evidence type="ECO:0000256" key="4">
    <source>
        <dbReference type="ARBA" id="ARBA00042380"/>
    </source>
</evidence>
<dbReference type="SMART" id="SM00317">
    <property type="entry name" value="SET"/>
    <property type="match status" value="1"/>
</dbReference>
<keyword evidence="2" id="KW-0808">Transferase</keyword>
<evidence type="ECO:0000256" key="5">
    <source>
        <dbReference type="ARBA" id="ARBA00044528"/>
    </source>
</evidence>
<keyword evidence="3" id="KW-0949">S-adenosyl-L-methionine</keyword>
<protein>
    <recommendedName>
        <fullName evidence="5">Histone-lysine N-methyltransferase SET5</fullName>
    </recommendedName>
    <alternativeName>
        <fullName evidence="4">SET domain-containing protein 5</fullName>
    </alternativeName>
</protein>
<feature type="domain" description="SET" evidence="7">
    <location>
        <begin position="86"/>
        <end position="373"/>
    </location>
</feature>
<reference evidence="8" key="1">
    <citation type="submission" date="2020-11" db="EMBL/GenBank/DDBJ databases">
        <authorList>
            <consortium name="DOE Joint Genome Institute"/>
            <person name="Ahrendt S."/>
            <person name="Riley R."/>
            <person name="Andreopoulos W."/>
            <person name="Labutti K."/>
            <person name="Pangilinan J."/>
            <person name="Ruiz-Duenas F.J."/>
            <person name="Barrasa J.M."/>
            <person name="Sanchez-Garcia M."/>
            <person name="Camarero S."/>
            <person name="Miyauchi S."/>
            <person name="Serrano A."/>
            <person name="Linde D."/>
            <person name="Babiker R."/>
            <person name="Drula E."/>
            <person name="Ayuso-Fernandez I."/>
            <person name="Pacheco R."/>
            <person name="Padilla G."/>
            <person name="Ferreira P."/>
            <person name="Barriuso J."/>
            <person name="Kellner H."/>
            <person name="Castanera R."/>
            <person name="Alfaro M."/>
            <person name="Ramirez L."/>
            <person name="Pisabarro A.G."/>
            <person name="Kuo A."/>
            <person name="Tritt A."/>
            <person name="Lipzen A."/>
            <person name="He G."/>
            <person name="Yan M."/>
            <person name="Ng V."/>
            <person name="Cullen D."/>
            <person name="Martin F."/>
            <person name="Rosso M.-N."/>
            <person name="Henrissat B."/>
            <person name="Hibbett D."/>
            <person name="Martinez A.T."/>
            <person name="Grigoriev I.V."/>
        </authorList>
    </citation>
    <scope>NUCLEOTIDE SEQUENCE</scope>
    <source>
        <strain evidence="8">MF-IS2</strain>
    </source>
</reference>
<evidence type="ECO:0000313" key="8">
    <source>
        <dbReference type="EMBL" id="KAF9450750.1"/>
    </source>
</evidence>
<dbReference type="AlphaFoldDB" id="A0A9P5XHD6"/>
<proteinExistence type="predicted"/>
<dbReference type="CDD" id="cd20071">
    <property type="entry name" value="SET_SMYD"/>
    <property type="match status" value="1"/>
</dbReference>
<dbReference type="PROSITE" id="PS50280">
    <property type="entry name" value="SET"/>
    <property type="match status" value="1"/>
</dbReference>
<evidence type="ECO:0000256" key="3">
    <source>
        <dbReference type="ARBA" id="ARBA00022691"/>
    </source>
</evidence>
<accession>A0A9P5XHD6</accession>
<evidence type="ECO:0000259" key="7">
    <source>
        <dbReference type="PROSITE" id="PS50280"/>
    </source>
</evidence>
<comment type="catalytic activity">
    <reaction evidence="6">
        <text>L-lysyl-[histone] + S-adenosyl-L-methionine = N(6)-methyl-L-lysyl-[histone] + S-adenosyl-L-homocysteine + H(+)</text>
        <dbReference type="Rhea" id="RHEA:10024"/>
        <dbReference type="Rhea" id="RHEA-COMP:9845"/>
        <dbReference type="Rhea" id="RHEA-COMP:9846"/>
        <dbReference type="ChEBI" id="CHEBI:15378"/>
        <dbReference type="ChEBI" id="CHEBI:29969"/>
        <dbReference type="ChEBI" id="CHEBI:57856"/>
        <dbReference type="ChEBI" id="CHEBI:59789"/>
        <dbReference type="ChEBI" id="CHEBI:61929"/>
    </reaction>
    <physiologicalReaction direction="left-to-right" evidence="6">
        <dbReference type="Rhea" id="RHEA:10025"/>
    </physiologicalReaction>
</comment>
<dbReference type="InterPro" id="IPR046341">
    <property type="entry name" value="SET_dom_sf"/>
</dbReference>
<comment type="caution">
    <text evidence="8">The sequence shown here is derived from an EMBL/GenBank/DDBJ whole genome shotgun (WGS) entry which is preliminary data.</text>
</comment>
<dbReference type="SUPFAM" id="SSF82199">
    <property type="entry name" value="SET domain"/>
    <property type="match status" value="1"/>
</dbReference>
<dbReference type="Gene3D" id="1.10.220.160">
    <property type="match status" value="1"/>
</dbReference>
<dbReference type="PANTHER" id="PTHR46402">
    <property type="entry name" value="SET AND MYND DOMAIN-CONTAINING PROTEIN 5"/>
    <property type="match status" value="1"/>
</dbReference>
<sequence>MPGSPPEDELTSAIVQLKKENPELGISKIHALLMNQYPDWTVSEKRTRKILQTQGLIVSAPGQALSILVYPSSRVVQGLNVQKWTSKVGVKWFDKRKGKGLIAMQEIKEGEVIWKEDPFIVAPEWEIFDLQIRSAACAFCTTPLGDSSLVVTCSASAPGSVCPARFCNRLCLARSAQVHPLLCPTKNPASVPLIKFVRESRWMALHALAHCTSRLLLANQADEKAFSEDWDVVWSLAELGMEERHKYSFNLSGQSEPDRESWKKAHQLFIQAFKEPKTTPDAKKLMKILKKPLRENIETDIFDYNTGFLRGLGRMSLNLEAHGGLYTLHSHLNHSCIPNCSVRHLDQHTALARITVIAKRDIHAGEELFVTYVNPEASYHARQSELQGWGFGTCNCPRCLEEVKMSKDKGADEGLTDLASELKAGLGVM</sequence>
<dbReference type="EMBL" id="MU151098">
    <property type="protein sequence ID" value="KAF9450750.1"/>
    <property type="molecule type" value="Genomic_DNA"/>
</dbReference>
<dbReference type="Gene3D" id="2.170.270.10">
    <property type="entry name" value="SET domain"/>
    <property type="match status" value="1"/>
</dbReference>
<dbReference type="GO" id="GO:0042799">
    <property type="term" value="F:histone H4K20 methyltransferase activity"/>
    <property type="evidence" value="ECO:0007669"/>
    <property type="project" value="TreeGrafter"/>
</dbReference>
<dbReference type="PANTHER" id="PTHR46402:SF2">
    <property type="entry name" value="HISTONE-LYSINE N-TRIMETHYLTRANSFERASE SMYD5"/>
    <property type="match status" value="1"/>
</dbReference>
<evidence type="ECO:0000313" key="9">
    <source>
        <dbReference type="Proteomes" id="UP000807342"/>
    </source>
</evidence>